<gene>
    <name evidence="8" type="ORF">BTMF_LOCUS8153</name>
</gene>
<evidence type="ECO:0000256" key="1">
    <source>
        <dbReference type="ARBA" id="ARBA00004138"/>
    </source>
</evidence>
<dbReference type="InterPro" id="IPR041146">
    <property type="entry name" value="IFT81_CH"/>
</dbReference>
<dbReference type="PANTHER" id="PTHR15614:SF2">
    <property type="entry name" value="INTRAFLAGELLAR TRANSPORT PROTEIN 81 HOMOLOG"/>
    <property type="match status" value="1"/>
</dbReference>
<feature type="domain" description="IFT81 calponin homology" evidence="7">
    <location>
        <begin position="5"/>
        <end position="83"/>
    </location>
</feature>
<dbReference type="WBParaSite" id="BTMF_0001010201-mRNA-1">
    <property type="protein sequence ID" value="BTMF_0001010201-mRNA-1"/>
    <property type="gene ID" value="BTMF_0001010201"/>
</dbReference>
<accession>A0A0R3QQW7</accession>
<proteinExistence type="inferred from homology"/>
<keyword evidence="2" id="KW-0970">Cilium biogenesis/degradation</keyword>
<keyword evidence="3" id="KW-0175">Coiled coil</keyword>
<name>A0A0R3QQW7_9BILA</name>
<dbReference type="GO" id="GO:0042073">
    <property type="term" value="P:intraciliary transport"/>
    <property type="evidence" value="ECO:0007669"/>
    <property type="project" value="InterPro"/>
</dbReference>
<reference evidence="10" key="1">
    <citation type="submission" date="2017-02" db="UniProtKB">
        <authorList>
            <consortium name="WormBaseParasite"/>
        </authorList>
    </citation>
    <scope>IDENTIFICATION</scope>
</reference>
<evidence type="ECO:0000256" key="2">
    <source>
        <dbReference type="ARBA" id="ARBA00022794"/>
    </source>
</evidence>
<dbReference type="Gene3D" id="1.10.418.70">
    <property type="entry name" value="Intraflagellar transport protein 81, N-terminal domain"/>
    <property type="match status" value="1"/>
</dbReference>
<protein>
    <submittedName>
        <fullName evidence="10">IFT81_CH domain-containing protein</fullName>
    </submittedName>
</protein>
<dbReference type="PANTHER" id="PTHR15614">
    <property type="entry name" value="INTRAFLAGELLAR TRANSPORT PROTEIN 81 HOMOLOG"/>
    <property type="match status" value="1"/>
</dbReference>
<evidence type="ECO:0000256" key="3">
    <source>
        <dbReference type="ARBA" id="ARBA00023054"/>
    </source>
</evidence>
<keyword evidence="9" id="KW-1185">Reference proteome</keyword>
<dbReference type="GO" id="GO:0036064">
    <property type="term" value="C:ciliary basal body"/>
    <property type="evidence" value="ECO:0007669"/>
    <property type="project" value="TreeGrafter"/>
</dbReference>
<evidence type="ECO:0000256" key="6">
    <source>
        <dbReference type="ARBA" id="ARBA00043983"/>
    </source>
</evidence>
<dbReference type="STRING" id="42155.A0A0R3QQW7"/>
<evidence type="ECO:0000313" key="8">
    <source>
        <dbReference type="EMBL" id="VDO27107.1"/>
    </source>
</evidence>
<evidence type="ECO:0000256" key="4">
    <source>
        <dbReference type="ARBA" id="ARBA00023069"/>
    </source>
</evidence>
<dbReference type="GO" id="GO:0060271">
    <property type="term" value="P:cilium assembly"/>
    <property type="evidence" value="ECO:0007669"/>
    <property type="project" value="InterPro"/>
</dbReference>
<dbReference type="EMBL" id="UZAG01016262">
    <property type="protein sequence ID" value="VDO27107.1"/>
    <property type="molecule type" value="Genomic_DNA"/>
</dbReference>
<evidence type="ECO:0000313" key="10">
    <source>
        <dbReference type="WBParaSite" id="BTMF_0001010201-mRNA-1"/>
    </source>
</evidence>
<dbReference type="AlphaFoldDB" id="A0A0R3QQW7"/>
<dbReference type="InterPro" id="IPR043016">
    <property type="entry name" value="IFT81_N_sf"/>
</dbReference>
<evidence type="ECO:0000256" key="5">
    <source>
        <dbReference type="ARBA" id="ARBA00023273"/>
    </source>
</evidence>
<dbReference type="GO" id="GO:0015631">
    <property type="term" value="F:tubulin binding"/>
    <property type="evidence" value="ECO:0007669"/>
    <property type="project" value="InterPro"/>
</dbReference>
<dbReference type="GO" id="GO:0030992">
    <property type="term" value="C:intraciliary transport particle B"/>
    <property type="evidence" value="ECO:0007669"/>
    <property type="project" value="InterPro"/>
</dbReference>
<comment type="subcellular location">
    <subcellularLocation>
        <location evidence="1">Cell projection</location>
        <location evidence="1">Cilium</location>
    </subcellularLocation>
</comment>
<dbReference type="Proteomes" id="UP000280834">
    <property type="component" value="Unassembled WGS sequence"/>
</dbReference>
<evidence type="ECO:0000313" key="9">
    <source>
        <dbReference type="Proteomes" id="UP000280834"/>
    </source>
</evidence>
<dbReference type="Pfam" id="PF18383">
    <property type="entry name" value="IFT81_CH"/>
    <property type="match status" value="1"/>
</dbReference>
<comment type="similarity">
    <text evidence="6">Belongs to the IFT81 family.</text>
</comment>
<sequence length="100" mass="11597">MAIELQTIVDGLNNEPFKMNLNLINFDAISNEQLLQILSNVLLWIEELDSIDIREEGADVTALRLFSSLRVLKYRPPADIEKLYDNNLRKLSCFVKFQQN</sequence>
<keyword evidence="4" id="KW-0969">Cilium</keyword>
<organism evidence="10">
    <name type="scientific">Brugia timori</name>
    <dbReference type="NCBI Taxonomy" id="42155"/>
    <lineage>
        <taxon>Eukaryota</taxon>
        <taxon>Metazoa</taxon>
        <taxon>Ecdysozoa</taxon>
        <taxon>Nematoda</taxon>
        <taxon>Chromadorea</taxon>
        <taxon>Rhabditida</taxon>
        <taxon>Spirurina</taxon>
        <taxon>Spiruromorpha</taxon>
        <taxon>Filarioidea</taxon>
        <taxon>Onchocercidae</taxon>
        <taxon>Brugia</taxon>
    </lineage>
</organism>
<keyword evidence="5" id="KW-0966">Cell projection</keyword>
<evidence type="ECO:0000259" key="7">
    <source>
        <dbReference type="Pfam" id="PF18383"/>
    </source>
</evidence>
<reference evidence="8 9" key="2">
    <citation type="submission" date="2018-11" db="EMBL/GenBank/DDBJ databases">
        <authorList>
            <consortium name="Pathogen Informatics"/>
        </authorList>
    </citation>
    <scope>NUCLEOTIDE SEQUENCE [LARGE SCALE GENOMIC DNA]</scope>
</reference>
<dbReference type="InterPro" id="IPR029600">
    <property type="entry name" value="IFT81"/>
</dbReference>